<reference evidence="1" key="3">
    <citation type="submission" date="2025-09" db="UniProtKB">
        <authorList>
            <consortium name="Ensembl"/>
        </authorList>
    </citation>
    <scope>IDENTIFICATION</scope>
</reference>
<proteinExistence type="predicted"/>
<protein>
    <submittedName>
        <fullName evidence="1">DEAD-box helicase 10</fullName>
    </submittedName>
</protein>
<sequence>MGKTADSRATGARPDPVRSFNRWKKKHSHKQSQKKQLRKQLKKPEWQVEREVISRLMQNYEKINVNEITRFSDFPLSKKTLKGLQEAQYRLVTEIQKQTIGLALQGKDVLGAAKTGSGKTLAFLVPVLEALYRLQWTSADGLGVLIISPTRELAYQTFEVLRKVGKNHDFSAGLIIGGKDLKHEAERINNINILVCTPGRLLQHMDETICFHATNLQMLVLDEADRILDMGFADTMNAIIENLPKKRQTLLFSATQTKSVKDLARLSLKNPEYVWVHEKAKYSTPATLEQNYIVCELQQKISVLYSFLRSHLKKKSIVFFSSCKEVQYLYRVFCRLRPGVSLLALHGRQQQMRRMEVYNEFVRKRAAVLFATDIAARGLDFPAVNWVLQFDCPEDANTYIHRAGRTARYKEDGEALLILLPSEEKGMVQQLLQKKVPVKEIKINPEKLIDVQKKLESFLAQDQDLKERAQRCFVSYIRSVYLMKDKEIFDVSKLPIPDYALSLGLAVAPRIRFLQRMQKQPSKELVVSEDNKVIEPRAPSLTNDEVEEFRAYFNEKMSILQKGGKRPEGTNYRLASGTSDKEEEEKEEDDKEEMVEKLRRAKGSPLESVPSSEESQKDREAPVQFLDRDDEEDDDGLETDFFKVKRHNVFGLDLKENKTLQKKEPSKSSVKKKVTKIAEAKKVMKRNFKVNKKITFTDEGELVQQWPQVQKSVSKDTEEEDDAGGINLDKAKERLQEEDKFDKEEYRKKIKAKHREKRLKEREARREASKRQAKARDEEEAFLDWSDDDNDGFDPSTLPDPDKYRSSEESDSEDMENKISDIKKKQTMRKRNNSEVEDVGPASRDRKKTKWETLEPLDTGLSLAEDEELVLHLLKSQS</sequence>
<gene>
    <name evidence="1" type="primary">DDX10</name>
</gene>
<evidence type="ECO:0000313" key="1">
    <source>
        <dbReference type="Ensembl" id="ENSOARP00020015625.2"/>
    </source>
</evidence>
<reference evidence="1" key="1">
    <citation type="submission" date="2020-11" db="EMBL/GenBank/DDBJ databases">
        <authorList>
            <person name="Davenport K.M."/>
            <person name="Bickhart D.M."/>
            <person name="Smith T.P.L."/>
            <person name="Murdoch B.M."/>
            <person name="Rosen B.D."/>
        </authorList>
    </citation>
    <scope>NUCLEOTIDE SEQUENCE [LARGE SCALE GENOMIC DNA]</scope>
    <source>
        <strain evidence="1">OAR_USU_Benz2616</strain>
    </source>
</reference>
<name>A0AC11BIN4_SHEEP</name>
<organism evidence="1">
    <name type="scientific">Ovis aries</name>
    <name type="common">Sheep</name>
    <dbReference type="NCBI Taxonomy" id="9940"/>
    <lineage>
        <taxon>Eukaryota</taxon>
        <taxon>Metazoa</taxon>
        <taxon>Chordata</taxon>
        <taxon>Craniata</taxon>
        <taxon>Vertebrata</taxon>
        <taxon>Euteleostomi</taxon>
        <taxon>Mammalia</taxon>
        <taxon>Eutheria</taxon>
        <taxon>Laurasiatheria</taxon>
        <taxon>Artiodactyla</taxon>
        <taxon>Ruminantia</taxon>
        <taxon>Pecora</taxon>
        <taxon>Bovidae</taxon>
        <taxon>Caprinae</taxon>
        <taxon>Ovis</taxon>
    </lineage>
</organism>
<dbReference type="Ensembl" id="ENSOART00020018881.2">
    <property type="protein sequence ID" value="ENSOARP00020015625.2"/>
    <property type="gene ID" value="ENSOARG00020012337.2"/>
</dbReference>
<accession>A0AC11BIN4</accession>
<reference evidence="1" key="2">
    <citation type="submission" date="2025-08" db="UniProtKB">
        <authorList>
            <consortium name="Ensembl"/>
        </authorList>
    </citation>
    <scope>IDENTIFICATION</scope>
</reference>